<dbReference type="PANTHER" id="PTHR21600:SF56">
    <property type="entry name" value="TRNA PSEUDOURIDINE SYNTHASE C"/>
    <property type="match status" value="1"/>
</dbReference>
<accession>A0ABP8V807</accession>
<evidence type="ECO:0000256" key="9">
    <source>
        <dbReference type="ARBA" id="ARBA00043049"/>
    </source>
</evidence>
<evidence type="ECO:0000256" key="1">
    <source>
        <dbReference type="ARBA" id="ARBA00022694"/>
    </source>
</evidence>
<comment type="catalytic activity">
    <reaction evidence="3">
        <text>uridine(65) in tRNA = pseudouridine(65) in tRNA</text>
        <dbReference type="Rhea" id="RHEA:42536"/>
        <dbReference type="Rhea" id="RHEA-COMP:10103"/>
        <dbReference type="Rhea" id="RHEA-COMP:10104"/>
        <dbReference type="ChEBI" id="CHEBI:65314"/>
        <dbReference type="ChEBI" id="CHEBI:65315"/>
        <dbReference type="EC" id="5.4.99.26"/>
    </reaction>
</comment>
<dbReference type="InterPro" id="IPR006224">
    <property type="entry name" value="PsdUridine_synth_RluA-like_CS"/>
</dbReference>
<dbReference type="InterPro" id="IPR020103">
    <property type="entry name" value="PsdUridine_synth_cat_dom_sf"/>
</dbReference>
<organism evidence="11 12">
    <name type="scientific">Kistimonas scapharcae</name>
    <dbReference type="NCBI Taxonomy" id="1036133"/>
    <lineage>
        <taxon>Bacteria</taxon>
        <taxon>Pseudomonadati</taxon>
        <taxon>Pseudomonadota</taxon>
        <taxon>Gammaproteobacteria</taxon>
        <taxon>Oceanospirillales</taxon>
        <taxon>Endozoicomonadaceae</taxon>
        <taxon>Kistimonas</taxon>
    </lineage>
</organism>
<gene>
    <name evidence="11" type="primary">truC</name>
    <name evidence="11" type="ORF">GCM10023116_37400</name>
</gene>
<evidence type="ECO:0000256" key="4">
    <source>
        <dbReference type="ARBA" id="ARBA00037670"/>
    </source>
</evidence>
<proteinExistence type="predicted"/>
<dbReference type="EC" id="5.4.99.26" evidence="5"/>
<evidence type="ECO:0000256" key="5">
    <source>
        <dbReference type="ARBA" id="ARBA00038943"/>
    </source>
</evidence>
<reference evidence="12" key="1">
    <citation type="journal article" date="2019" name="Int. J. Syst. Evol. Microbiol.">
        <title>The Global Catalogue of Microorganisms (GCM) 10K type strain sequencing project: providing services to taxonomists for standard genome sequencing and annotation.</title>
        <authorList>
            <consortium name="The Broad Institute Genomics Platform"/>
            <consortium name="The Broad Institute Genome Sequencing Center for Infectious Disease"/>
            <person name="Wu L."/>
            <person name="Ma J."/>
        </authorList>
    </citation>
    <scope>NUCLEOTIDE SEQUENCE [LARGE SCALE GENOMIC DNA]</scope>
    <source>
        <strain evidence="12">JCM 17805</strain>
    </source>
</reference>
<evidence type="ECO:0000259" key="10">
    <source>
        <dbReference type="Pfam" id="PF00849"/>
    </source>
</evidence>
<sequence>MTHPYQALPIIFFDDYLIAIHKPSGLLVHRSMIDRHETRFALQMVRDQIGQRVYPLHRLDKPTSGVLLFALSPEIAKLTGEQFQTNNVKKTYLAVVRGITPEEGTINHPLKEQLDKMTDKRADQDKAAQEAITHYRRLNTIELPVSVDRYPTSRYSLVAAYPETGRKHQIRRHMKHIAHPIIGDAKHGKGKHNRYFAESLDAGRLLLACTEMQLTHPVTGEALCIRAPLDPVMLHLIKRFQWENSLPQPWLGGTLVRTRALHWP</sequence>
<dbReference type="CDD" id="cd02563">
    <property type="entry name" value="PseudoU_synth_TruC"/>
    <property type="match status" value="1"/>
</dbReference>
<dbReference type="NCBIfam" id="NF008321">
    <property type="entry name" value="PRK11112.1"/>
    <property type="match status" value="1"/>
</dbReference>
<evidence type="ECO:0000256" key="2">
    <source>
        <dbReference type="ARBA" id="ARBA00023235"/>
    </source>
</evidence>
<evidence type="ECO:0000256" key="6">
    <source>
        <dbReference type="ARBA" id="ARBA00040675"/>
    </source>
</evidence>
<evidence type="ECO:0000256" key="3">
    <source>
        <dbReference type="ARBA" id="ARBA00036607"/>
    </source>
</evidence>
<evidence type="ECO:0000313" key="11">
    <source>
        <dbReference type="EMBL" id="GAA4651456.1"/>
    </source>
</evidence>
<keyword evidence="2" id="KW-0413">Isomerase</keyword>
<evidence type="ECO:0000256" key="8">
    <source>
        <dbReference type="ARBA" id="ARBA00041975"/>
    </source>
</evidence>
<dbReference type="EMBL" id="BAABFL010000453">
    <property type="protein sequence ID" value="GAA4651456.1"/>
    <property type="molecule type" value="Genomic_DNA"/>
</dbReference>
<name>A0ABP8V807_9GAMM</name>
<dbReference type="SUPFAM" id="SSF55120">
    <property type="entry name" value="Pseudouridine synthase"/>
    <property type="match status" value="1"/>
</dbReference>
<dbReference type="PANTHER" id="PTHR21600">
    <property type="entry name" value="MITOCHONDRIAL RNA PSEUDOURIDINE SYNTHASE"/>
    <property type="match status" value="1"/>
</dbReference>
<dbReference type="InterPro" id="IPR006145">
    <property type="entry name" value="PsdUridine_synth_RsuA/RluA"/>
</dbReference>
<evidence type="ECO:0000256" key="7">
    <source>
        <dbReference type="ARBA" id="ARBA00041803"/>
    </source>
</evidence>
<comment type="function">
    <text evidence="4">Responsible for synthesis of pseudouridine from uracil-65 in transfer RNAs.</text>
</comment>
<dbReference type="PROSITE" id="PS01129">
    <property type="entry name" value="PSI_RLU"/>
    <property type="match status" value="1"/>
</dbReference>
<dbReference type="Gene3D" id="3.30.2350.10">
    <property type="entry name" value="Pseudouridine synthase"/>
    <property type="match status" value="1"/>
</dbReference>
<keyword evidence="12" id="KW-1185">Reference proteome</keyword>
<keyword evidence="1" id="KW-0819">tRNA processing</keyword>
<protein>
    <recommendedName>
        <fullName evidence="6">tRNA pseudouridine synthase C</fullName>
        <ecNumber evidence="5">5.4.99.26</ecNumber>
    </recommendedName>
    <alternativeName>
        <fullName evidence="8">tRNA pseudouridine(65) synthase</fullName>
    </alternativeName>
    <alternativeName>
        <fullName evidence="9">tRNA pseudouridylate synthase C</fullName>
    </alternativeName>
    <alternativeName>
        <fullName evidence="7">tRNA-uridine isomerase C</fullName>
    </alternativeName>
</protein>
<comment type="caution">
    <text evidence="11">The sequence shown here is derived from an EMBL/GenBank/DDBJ whole genome shotgun (WGS) entry which is preliminary data.</text>
</comment>
<dbReference type="RefSeq" id="WP_345197831.1">
    <property type="nucleotide sequence ID" value="NZ_BAABFL010000453.1"/>
</dbReference>
<dbReference type="Pfam" id="PF00849">
    <property type="entry name" value="PseudoU_synth_2"/>
    <property type="match status" value="1"/>
</dbReference>
<dbReference type="Proteomes" id="UP001500604">
    <property type="component" value="Unassembled WGS sequence"/>
</dbReference>
<evidence type="ECO:0000313" key="12">
    <source>
        <dbReference type="Proteomes" id="UP001500604"/>
    </source>
</evidence>
<dbReference type="InterPro" id="IPR050188">
    <property type="entry name" value="RluA_PseudoU_synthase"/>
</dbReference>
<feature type="domain" description="Pseudouridine synthase RsuA/RluA-like" evidence="10">
    <location>
        <begin position="16"/>
        <end position="176"/>
    </location>
</feature>